<evidence type="ECO:0000259" key="1">
    <source>
        <dbReference type="PROSITE" id="PS50042"/>
    </source>
</evidence>
<name>A0A1W1B9P4_9ZZZZ</name>
<protein>
    <submittedName>
        <fullName evidence="2">Transcriptional regulator, Crp/Fnr family</fullName>
    </submittedName>
</protein>
<dbReference type="InterPro" id="IPR018490">
    <property type="entry name" value="cNMP-bd_dom_sf"/>
</dbReference>
<feature type="domain" description="Cyclic nucleotide-binding" evidence="1">
    <location>
        <begin position="8"/>
        <end position="112"/>
    </location>
</feature>
<dbReference type="CDD" id="cd00038">
    <property type="entry name" value="CAP_ED"/>
    <property type="match status" value="1"/>
</dbReference>
<dbReference type="Pfam" id="PF00027">
    <property type="entry name" value="cNMP_binding"/>
    <property type="match status" value="1"/>
</dbReference>
<sequence>MQLTTYPFVNKLEPEALTFLQTHLKPVRVPKDNLLFYQGDICDTILWLTKGEVRLFTQADGIEEITLYTLQAGEQCIVNTASLLSGTEAIASAQTVTDIEGYLIDAQSVKTLAKLSDAYQSYLFSL</sequence>
<dbReference type="AlphaFoldDB" id="A0A1W1B9P4"/>
<dbReference type="InterPro" id="IPR000595">
    <property type="entry name" value="cNMP-bd_dom"/>
</dbReference>
<accession>A0A1W1B9P4</accession>
<dbReference type="SUPFAM" id="SSF51206">
    <property type="entry name" value="cAMP-binding domain-like"/>
    <property type="match status" value="1"/>
</dbReference>
<reference evidence="2" key="1">
    <citation type="submission" date="2016-10" db="EMBL/GenBank/DDBJ databases">
        <authorList>
            <person name="de Groot N.N."/>
        </authorList>
    </citation>
    <scope>NUCLEOTIDE SEQUENCE</scope>
</reference>
<evidence type="ECO:0000313" key="2">
    <source>
        <dbReference type="EMBL" id="SFV50260.1"/>
    </source>
</evidence>
<gene>
    <name evidence="2" type="ORF">MNB_SV-8-447</name>
</gene>
<proteinExistence type="predicted"/>
<dbReference type="PROSITE" id="PS50042">
    <property type="entry name" value="CNMP_BINDING_3"/>
    <property type="match status" value="1"/>
</dbReference>
<organism evidence="2">
    <name type="scientific">hydrothermal vent metagenome</name>
    <dbReference type="NCBI Taxonomy" id="652676"/>
    <lineage>
        <taxon>unclassified sequences</taxon>
        <taxon>metagenomes</taxon>
        <taxon>ecological metagenomes</taxon>
    </lineage>
</organism>
<dbReference type="InterPro" id="IPR014710">
    <property type="entry name" value="RmlC-like_jellyroll"/>
</dbReference>
<dbReference type="EMBL" id="FPHD01000007">
    <property type="protein sequence ID" value="SFV50260.1"/>
    <property type="molecule type" value="Genomic_DNA"/>
</dbReference>
<dbReference type="Gene3D" id="2.60.120.10">
    <property type="entry name" value="Jelly Rolls"/>
    <property type="match status" value="1"/>
</dbReference>